<dbReference type="InterPro" id="IPR037523">
    <property type="entry name" value="VOC_core"/>
</dbReference>
<evidence type="ECO:0000259" key="2">
    <source>
        <dbReference type="PROSITE" id="PS51819"/>
    </source>
</evidence>
<feature type="region of interest" description="Disordered" evidence="1">
    <location>
        <begin position="234"/>
        <end position="260"/>
    </location>
</feature>
<evidence type="ECO:0000313" key="4">
    <source>
        <dbReference type="Proteomes" id="UP000250462"/>
    </source>
</evidence>
<gene>
    <name evidence="3" type="ORF">DPM12_07505</name>
</gene>
<keyword evidence="4" id="KW-1185">Reference proteome</keyword>
<protein>
    <recommendedName>
        <fullName evidence="2">VOC domain-containing protein</fullName>
    </recommendedName>
</protein>
<dbReference type="InterPro" id="IPR019933">
    <property type="entry name" value="DivIVA_domain"/>
</dbReference>
<feature type="compositionally biased region" description="Pro residues" evidence="1">
    <location>
        <begin position="155"/>
        <end position="199"/>
    </location>
</feature>
<comment type="caution">
    <text evidence="3">The sequence shown here is derived from an EMBL/GenBank/DDBJ whole genome shotgun (WGS) entry which is preliminary data.</text>
</comment>
<dbReference type="Gene3D" id="3.10.180.10">
    <property type="entry name" value="2,3-Dihydroxybiphenyl 1,2-Dioxygenase, domain 1"/>
    <property type="match status" value="1"/>
</dbReference>
<organism evidence="3 4">
    <name type="scientific">Phytoactinopolyspora halophila</name>
    <dbReference type="NCBI Taxonomy" id="1981511"/>
    <lineage>
        <taxon>Bacteria</taxon>
        <taxon>Bacillati</taxon>
        <taxon>Actinomycetota</taxon>
        <taxon>Actinomycetes</taxon>
        <taxon>Jiangellales</taxon>
        <taxon>Jiangellaceae</taxon>
        <taxon>Phytoactinopolyspora</taxon>
    </lineage>
</organism>
<feature type="compositionally biased region" description="Low complexity" evidence="1">
    <location>
        <begin position="145"/>
        <end position="154"/>
    </location>
</feature>
<feature type="region of interest" description="Disordered" evidence="1">
    <location>
        <begin position="105"/>
        <end position="210"/>
    </location>
</feature>
<feature type="compositionally biased region" description="Polar residues" evidence="1">
    <location>
        <begin position="115"/>
        <end position="132"/>
    </location>
</feature>
<dbReference type="PANTHER" id="PTHR36113:SF6">
    <property type="entry name" value="FOSFOMYCIN RESISTANCE PROTEIN FOSX"/>
    <property type="match status" value="1"/>
</dbReference>
<dbReference type="Proteomes" id="UP000250462">
    <property type="component" value="Unassembled WGS sequence"/>
</dbReference>
<dbReference type="EMBL" id="QMIG01000004">
    <property type="protein sequence ID" value="RAW16457.1"/>
    <property type="molecule type" value="Genomic_DNA"/>
</dbReference>
<dbReference type="AlphaFoldDB" id="A0A329QW23"/>
<dbReference type="PANTHER" id="PTHR36113">
    <property type="entry name" value="LYASE, PUTATIVE-RELATED-RELATED"/>
    <property type="match status" value="1"/>
</dbReference>
<dbReference type="InterPro" id="IPR051332">
    <property type="entry name" value="Fosfomycin_Res_Enzymes"/>
</dbReference>
<dbReference type="NCBIfam" id="TIGR03544">
    <property type="entry name" value="DivI1A_domain"/>
    <property type="match status" value="2"/>
</dbReference>
<dbReference type="Pfam" id="PF13669">
    <property type="entry name" value="Glyoxalase_4"/>
    <property type="match status" value="1"/>
</dbReference>
<proteinExistence type="predicted"/>
<evidence type="ECO:0000313" key="3">
    <source>
        <dbReference type="EMBL" id="RAW16457.1"/>
    </source>
</evidence>
<reference evidence="3 4" key="1">
    <citation type="submission" date="2018-06" db="EMBL/GenBank/DDBJ databases">
        <title>Phytoactinopolyspora halophila sp. nov., a novel halophilic actinomycete isolated from a saline soil in China.</title>
        <authorList>
            <person name="Tang S.-K."/>
        </authorList>
    </citation>
    <scope>NUCLEOTIDE SEQUENCE [LARGE SCALE GENOMIC DNA]</scope>
    <source>
        <strain evidence="3 4">YIM 96934</strain>
    </source>
</reference>
<accession>A0A329QW23</accession>
<dbReference type="InterPro" id="IPR029068">
    <property type="entry name" value="Glyas_Bleomycin-R_OHBP_Dase"/>
</dbReference>
<dbReference type="Gene3D" id="6.10.250.660">
    <property type="match status" value="1"/>
</dbReference>
<dbReference type="SUPFAM" id="SSF54593">
    <property type="entry name" value="Glyoxalase/Bleomycin resistance protein/Dihydroxybiphenyl dioxygenase"/>
    <property type="match status" value="1"/>
</dbReference>
<evidence type="ECO:0000256" key="1">
    <source>
        <dbReference type="SAM" id="MobiDB-lite"/>
    </source>
</evidence>
<dbReference type="PROSITE" id="PS51819">
    <property type="entry name" value="VOC"/>
    <property type="match status" value="1"/>
</dbReference>
<sequence>MVRGVCRGLWTCPRSVVLVPEECDDTVAVSREPEFRTVRMREGYDLDAVDDFVDQVIEALDGRPGGRGITPERIEAEEFKVVRMREGYSMDDVDDWLDAAAAELRQRRDAERKSQPSQQHQYAAPAQHTQNMPRGPEHGWPGSDPMGYPAGGMPPAAPPAGGPPAGGPPAGGPPPGGPPAAPAPPAAPSGYPPGSPQPTYPGYNEPQRMDEPLTDSAVNELDPALRALETGYSAPAQRTHQQPAVNAYEPADDPSLSDVRTPSTGLHHVEIWTRDIEAATRSFGWLFERLGWTLFQVWDTGRSWQSPGGGPYVVIEQSPDMSWAPYDRKAPGLNHLALAVPERWMVDRIVSEAPTYGWRLMFSDRHPYAGGPHHYAAYFENEEGFEVEVATP</sequence>
<name>A0A329QW23_9ACTN</name>
<feature type="domain" description="VOC" evidence="2">
    <location>
        <begin position="265"/>
        <end position="392"/>
    </location>
</feature>
<feature type="compositionally biased region" description="Basic and acidic residues" evidence="1">
    <location>
        <begin position="105"/>
        <end position="114"/>
    </location>
</feature>